<dbReference type="PANTHER" id="PTHR46841">
    <property type="entry name" value="OX-2 MEMBRANE GLYCOPROTEIN"/>
    <property type="match status" value="1"/>
</dbReference>
<dbReference type="Gene3D" id="2.60.40.10">
    <property type="entry name" value="Immunoglobulins"/>
    <property type="match status" value="2"/>
</dbReference>
<keyword evidence="11" id="KW-1185">Reference proteome</keyword>
<dbReference type="GO" id="GO:0016020">
    <property type="term" value="C:membrane"/>
    <property type="evidence" value="ECO:0007669"/>
    <property type="project" value="UniProtKB-SubCell"/>
</dbReference>
<dbReference type="Pfam" id="PF07686">
    <property type="entry name" value="V-set"/>
    <property type="match status" value="1"/>
</dbReference>
<dbReference type="GeneTree" id="ENSGT00530000063970"/>
<reference evidence="10" key="3">
    <citation type="submission" date="2025-09" db="UniProtKB">
        <authorList>
            <consortium name="Ensembl"/>
        </authorList>
    </citation>
    <scope>IDENTIFICATION</scope>
</reference>
<dbReference type="GO" id="GO:0150079">
    <property type="term" value="P:negative regulation of neuroinflammatory response"/>
    <property type="evidence" value="ECO:0007669"/>
    <property type="project" value="TreeGrafter"/>
</dbReference>
<dbReference type="InterPro" id="IPR036179">
    <property type="entry name" value="Ig-like_dom_sf"/>
</dbReference>
<keyword evidence="5" id="KW-0472">Membrane</keyword>
<dbReference type="InterPro" id="IPR013162">
    <property type="entry name" value="CD80_C2-set"/>
</dbReference>
<evidence type="ECO:0000256" key="6">
    <source>
        <dbReference type="ARBA" id="ARBA00023157"/>
    </source>
</evidence>
<evidence type="ECO:0000313" key="11">
    <source>
        <dbReference type="Proteomes" id="UP000008672"/>
    </source>
</evidence>
<evidence type="ECO:0000256" key="4">
    <source>
        <dbReference type="ARBA" id="ARBA00022989"/>
    </source>
</evidence>
<evidence type="ECO:0000256" key="8">
    <source>
        <dbReference type="ARBA" id="ARBA00023319"/>
    </source>
</evidence>
<reference evidence="11" key="1">
    <citation type="submission" date="2011-08" db="EMBL/GenBank/DDBJ databases">
        <title>The draft genome of Latimeria chalumnae.</title>
        <authorList>
            <person name="Di Palma F."/>
            <person name="Alfoldi J."/>
            <person name="Johnson J."/>
            <person name="Berlin A."/>
            <person name="Gnerre S."/>
            <person name="Jaffe D."/>
            <person name="MacCallum I."/>
            <person name="Young S."/>
            <person name="Walker B.J."/>
            <person name="Lander E."/>
            <person name="Lindblad-Toh K."/>
        </authorList>
    </citation>
    <scope>NUCLEOTIDE SEQUENCE [LARGE SCALE GENOMIC DNA]</scope>
    <source>
        <strain evidence="11">Wild caught</strain>
    </source>
</reference>
<protein>
    <recommendedName>
        <fullName evidence="9">Ig-like domain-containing protein</fullName>
    </recommendedName>
</protein>
<evidence type="ECO:0000256" key="1">
    <source>
        <dbReference type="ARBA" id="ARBA00004167"/>
    </source>
</evidence>
<dbReference type="PROSITE" id="PS50835">
    <property type="entry name" value="IG_LIKE"/>
    <property type="match status" value="1"/>
</dbReference>
<dbReference type="InterPro" id="IPR007110">
    <property type="entry name" value="Ig-like_dom"/>
</dbReference>
<dbReference type="Pfam" id="PF08205">
    <property type="entry name" value="C2-set_2"/>
    <property type="match status" value="1"/>
</dbReference>
<proteinExistence type="predicted"/>
<evidence type="ECO:0000256" key="2">
    <source>
        <dbReference type="ARBA" id="ARBA00022692"/>
    </source>
</evidence>
<dbReference type="GO" id="GO:0098632">
    <property type="term" value="F:cell-cell adhesion mediator activity"/>
    <property type="evidence" value="ECO:0007669"/>
    <property type="project" value="InterPro"/>
</dbReference>
<name>H3A6C3_LATCH</name>
<dbReference type="GO" id="GO:0030424">
    <property type="term" value="C:axon"/>
    <property type="evidence" value="ECO:0007669"/>
    <property type="project" value="TreeGrafter"/>
</dbReference>
<dbReference type="Proteomes" id="UP000008672">
    <property type="component" value="Unassembled WGS sequence"/>
</dbReference>
<accession>H3A6C3</accession>
<dbReference type="AlphaFoldDB" id="H3A6C3"/>
<reference evidence="10" key="2">
    <citation type="submission" date="2025-08" db="UniProtKB">
        <authorList>
            <consortium name="Ensembl"/>
        </authorList>
    </citation>
    <scope>IDENTIFICATION</scope>
</reference>
<keyword evidence="3" id="KW-0732">Signal</keyword>
<keyword evidence="7" id="KW-0325">Glycoprotein</keyword>
<keyword evidence="6" id="KW-1015">Disulfide bond</keyword>
<keyword evidence="2" id="KW-0812">Transmembrane</keyword>
<evidence type="ECO:0000259" key="9">
    <source>
        <dbReference type="PROSITE" id="PS50835"/>
    </source>
</evidence>
<organism evidence="10 11">
    <name type="scientific">Latimeria chalumnae</name>
    <name type="common">Coelacanth</name>
    <dbReference type="NCBI Taxonomy" id="7897"/>
    <lineage>
        <taxon>Eukaryota</taxon>
        <taxon>Metazoa</taxon>
        <taxon>Chordata</taxon>
        <taxon>Craniata</taxon>
        <taxon>Vertebrata</taxon>
        <taxon>Euteleostomi</taxon>
        <taxon>Coelacanthiformes</taxon>
        <taxon>Coelacanthidae</taxon>
        <taxon>Latimeria</taxon>
    </lineage>
</organism>
<dbReference type="InterPro" id="IPR047164">
    <property type="entry name" value="OX2G-like"/>
</dbReference>
<dbReference type="Bgee" id="ENSLACG00000004614">
    <property type="expression patterns" value="Expressed in pelvic fin and 2 other cell types or tissues"/>
</dbReference>
<dbReference type="GO" id="GO:0034113">
    <property type="term" value="P:heterotypic cell-cell adhesion"/>
    <property type="evidence" value="ECO:0007669"/>
    <property type="project" value="TreeGrafter"/>
</dbReference>
<dbReference type="InterPro" id="IPR013783">
    <property type="entry name" value="Ig-like_fold"/>
</dbReference>
<dbReference type="EMBL" id="AFYH01240469">
    <property type="status" value="NOT_ANNOTATED_CDS"/>
    <property type="molecule type" value="Genomic_DNA"/>
</dbReference>
<dbReference type="SUPFAM" id="SSF48726">
    <property type="entry name" value="Immunoglobulin"/>
    <property type="match status" value="1"/>
</dbReference>
<dbReference type="GO" id="GO:0009986">
    <property type="term" value="C:cell surface"/>
    <property type="evidence" value="ECO:0007669"/>
    <property type="project" value="TreeGrafter"/>
</dbReference>
<keyword evidence="8" id="KW-0393">Immunoglobulin domain</keyword>
<dbReference type="PANTHER" id="PTHR46841:SF7">
    <property type="entry name" value="IG-LIKE DOMAIN-CONTAINING PROTEIN"/>
    <property type="match status" value="1"/>
</dbReference>
<dbReference type="Ensembl" id="ENSLACT00000005240.1">
    <property type="protein sequence ID" value="ENSLACP00000005194.1"/>
    <property type="gene ID" value="ENSLACG00000004614.1"/>
</dbReference>
<evidence type="ECO:0000256" key="3">
    <source>
        <dbReference type="ARBA" id="ARBA00022729"/>
    </source>
</evidence>
<dbReference type="GO" id="GO:0043025">
    <property type="term" value="C:neuronal cell body"/>
    <property type="evidence" value="ECO:0007669"/>
    <property type="project" value="TreeGrafter"/>
</dbReference>
<evidence type="ECO:0000256" key="5">
    <source>
        <dbReference type="ARBA" id="ARBA00023136"/>
    </source>
</evidence>
<dbReference type="InterPro" id="IPR013106">
    <property type="entry name" value="Ig_V-set"/>
</dbReference>
<evidence type="ECO:0000256" key="7">
    <source>
        <dbReference type="ARBA" id="ARBA00023180"/>
    </source>
</evidence>
<evidence type="ECO:0000313" key="10">
    <source>
        <dbReference type="Ensembl" id="ENSLACP00000005194.1"/>
    </source>
</evidence>
<comment type="subcellular location">
    <subcellularLocation>
        <location evidence="1">Membrane</location>
        <topology evidence="1">Single-pass membrane protein</topology>
    </subcellularLocation>
</comment>
<dbReference type="HOGENOM" id="CLU_064101_2_0_1"/>
<keyword evidence="4" id="KW-1133">Transmembrane helix</keyword>
<sequence length="152" mass="17061">LGENVTFSCALTTPKEVLQVTWQKKMQTHENVGTYSKKYGAMITENFKDHFSFTELGLWNSSITLHGATLQDDACYICLFNTYPEGSVMNEICFHVYEPLSLTILIATCFATGKPTPHISWNTNKGRVWKNETKTSNGTANVLSKLVLNETD</sequence>
<feature type="domain" description="Ig-like" evidence="9">
    <location>
        <begin position="1"/>
        <end position="78"/>
    </location>
</feature>